<feature type="compositionally biased region" description="Basic and acidic residues" evidence="2">
    <location>
        <begin position="184"/>
        <end position="193"/>
    </location>
</feature>
<feature type="compositionally biased region" description="Acidic residues" evidence="2">
    <location>
        <begin position="865"/>
        <end position="875"/>
    </location>
</feature>
<feature type="region of interest" description="Disordered" evidence="2">
    <location>
        <begin position="543"/>
        <end position="570"/>
    </location>
</feature>
<dbReference type="GO" id="GO:0031122">
    <property type="term" value="P:cytoplasmic microtubule organization"/>
    <property type="evidence" value="ECO:0007669"/>
    <property type="project" value="EnsemblMetazoa"/>
</dbReference>
<feature type="coiled-coil region" evidence="1">
    <location>
        <begin position="580"/>
        <end position="737"/>
    </location>
</feature>
<dbReference type="Proteomes" id="UP000827892">
    <property type="component" value="Chromosome V"/>
</dbReference>
<evidence type="ECO:0000313" key="3">
    <source>
        <dbReference type="EMBL" id="ULT89882.1"/>
    </source>
</evidence>
<accession>A0AAE9A2G0</accession>
<organism evidence="3 4">
    <name type="scientific">Caenorhabditis briggsae</name>
    <dbReference type="NCBI Taxonomy" id="6238"/>
    <lineage>
        <taxon>Eukaryota</taxon>
        <taxon>Metazoa</taxon>
        <taxon>Ecdysozoa</taxon>
        <taxon>Nematoda</taxon>
        <taxon>Chromadorea</taxon>
        <taxon>Rhabditida</taxon>
        <taxon>Rhabditina</taxon>
        <taxon>Rhabditomorpha</taxon>
        <taxon>Rhabditoidea</taxon>
        <taxon>Rhabditidae</taxon>
        <taxon>Peloderinae</taxon>
        <taxon>Caenorhabditis</taxon>
    </lineage>
</organism>
<feature type="region of interest" description="Disordered" evidence="2">
    <location>
        <begin position="864"/>
        <end position="884"/>
    </location>
</feature>
<keyword evidence="1" id="KW-0175">Coiled coil</keyword>
<proteinExistence type="predicted"/>
<feature type="region of interest" description="Disordered" evidence="2">
    <location>
        <begin position="21"/>
        <end position="43"/>
    </location>
</feature>
<evidence type="ECO:0000313" key="4">
    <source>
        <dbReference type="Proteomes" id="UP000827892"/>
    </source>
</evidence>
<name>A0AAE9A2G0_CAEBR</name>
<feature type="compositionally biased region" description="Polar residues" evidence="2">
    <location>
        <begin position="544"/>
        <end position="555"/>
    </location>
</feature>
<feature type="compositionally biased region" description="Low complexity" evidence="2">
    <location>
        <begin position="171"/>
        <end position="181"/>
    </location>
</feature>
<sequence length="932" mass="104447">MLKHIFGLACMNKKEKHKLALTAGPSENTSSTIQISPGSSSKYNMDESLNQSVAIPGPAHLNTSHLMENVISDVSYDAATFQNRATPIDFGTREVKTDEDVISVTARRRSVNTITPSPIPEETEDNLTDKNVYFPPETATRNTIFEPRNRHYTPRLIKVRKQARVYNANESSASASSSSSSTHGENHRIDSVRVRASKSATNNLLKGRMTSVLGGSLRPLRAKRHSIAFDGNSTFTALDRRRSEFQKGHNDGFRLRKRGDTSRRDAVEAGFEPRDAVPRCHSTQSLRDVQRVRSYNNSQFQASDLSLNPNGSVRAACDSTSGSFIAPTAIVNPAQQITSRQNHLNPNRQHHHMSNDKDLVAHHKIDVDRRRSLQALNGSSALYQLSNGSPSGGRSQFSPSDLAVNSPIHNVGSRVRVASVNQICDSSSAPQYSIDQRRSVHNIGNPVRNSFVDGIKNTSTPKNQVAVAPLAHKSRHLSESRDEMRTDRRGSGGQMNLPAYTNFLMRHPGEERLVLPVDGPVNNASDARIAYLEKRIRELELAQKEQQSTHSTPNQSRHSSSKSSHFNGSIGMSTSEQLRVQEMSEELATKERKVTSLESKLLKAYQKIERLNEDYQGRIKGLMYDSERARDDLTRCVEKIHQLEGELDETRAAAQNGDHTNEQEYHDLRDKIWKQERELQESRTLLTRLREKEAEFERMRSEKGYLELKNENLNKKLEAKKRAVEELERSVSTLRLEQTICQQSCSSGSTPLADEMETMSDIRPSLARPYTKAHSTLGSNNMSPLSHSKSSGLTKSFSNFALNSSKQRDDITPMMSRSIREQNRHITMCRAMVVCLKDTVDRMARGENPDVARLLGVKLNVMSESEMDDEEDHEADESKPFSMMSAESALSKQCAKLADLDKDLDTIRCQLADWHGQTNAEGEGDRDVCRVQ</sequence>
<reference evidence="3 4" key="1">
    <citation type="submission" date="2022-02" db="EMBL/GenBank/DDBJ databases">
        <title>Chromosome-level reference genomes for two strains of Caenorhabditis briggsae: an improved platform for comparative genomics.</title>
        <authorList>
            <person name="Stevens L."/>
            <person name="Andersen E.C."/>
        </authorList>
    </citation>
    <scope>NUCLEOTIDE SEQUENCE [LARGE SCALE GENOMIC DNA]</scope>
    <source>
        <strain evidence="3">QX1410_ONT</strain>
        <tissue evidence="3">Whole-organism</tissue>
    </source>
</reference>
<dbReference type="GO" id="GO:0007281">
    <property type="term" value="P:germ cell development"/>
    <property type="evidence" value="ECO:0007669"/>
    <property type="project" value="EnsemblMetazoa"/>
</dbReference>
<protein>
    <submittedName>
        <fullName evidence="3">Uncharacterized protein</fullName>
    </submittedName>
</protein>
<dbReference type="AlphaFoldDB" id="A0AAE9A2G0"/>
<feature type="compositionally biased region" description="Basic and acidic residues" evidence="2">
    <location>
        <begin position="476"/>
        <end position="490"/>
    </location>
</feature>
<evidence type="ECO:0000256" key="2">
    <source>
        <dbReference type="SAM" id="MobiDB-lite"/>
    </source>
</evidence>
<feature type="compositionally biased region" description="Low complexity" evidence="2">
    <location>
        <begin position="29"/>
        <end position="41"/>
    </location>
</feature>
<dbReference type="EMBL" id="CP090895">
    <property type="protein sequence ID" value="ULT89882.1"/>
    <property type="molecule type" value="Genomic_DNA"/>
</dbReference>
<feature type="region of interest" description="Disordered" evidence="2">
    <location>
        <begin position="473"/>
        <end position="497"/>
    </location>
</feature>
<feature type="region of interest" description="Disordered" evidence="2">
    <location>
        <begin position="168"/>
        <end position="193"/>
    </location>
</feature>
<evidence type="ECO:0000256" key="1">
    <source>
        <dbReference type="SAM" id="Coils"/>
    </source>
</evidence>
<dbReference type="GO" id="GO:0002119">
    <property type="term" value="P:nematode larval development"/>
    <property type="evidence" value="ECO:0007669"/>
    <property type="project" value="EnsemblMetazoa"/>
</dbReference>
<dbReference type="GO" id="GO:0005874">
    <property type="term" value="C:microtubule"/>
    <property type="evidence" value="ECO:0007669"/>
    <property type="project" value="EnsemblMetazoa"/>
</dbReference>
<gene>
    <name evidence="3" type="ORF">L3Y34_008352</name>
</gene>
<feature type="compositionally biased region" description="Low complexity" evidence="2">
    <location>
        <begin position="556"/>
        <end position="565"/>
    </location>
</feature>